<dbReference type="Pfam" id="PF00574">
    <property type="entry name" value="CLP_protease"/>
    <property type="match status" value="1"/>
</dbReference>
<organism evidence="5 6">
    <name type="scientific">Streptomyces yaizuensis</name>
    <dbReference type="NCBI Taxonomy" id="2989713"/>
    <lineage>
        <taxon>Bacteria</taxon>
        <taxon>Bacillati</taxon>
        <taxon>Actinomycetota</taxon>
        <taxon>Actinomycetes</taxon>
        <taxon>Kitasatosporales</taxon>
        <taxon>Streptomycetaceae</taxon>
        <taxon>Streptomyces</taxon>
    </lineage>
</organism>
<comment type="caution">
    <text evidence="5">The sequence shown here is derived from an EMBL/GenBank/DDBJ whole genome shotgun (WGS) entry which is preliminary data.</text>
</comment>
<dbReference type="HAMAP" id="MF_00444">
    <property type="entry name" value="ClpP"/>
    <property type="match status" value="1"/>
</dbReference>
<dbReference type="PANTHER" id="PTHR10381:SF26">
    <property type="entry name" value="ATP-DEPENDENT CLP PROTEASE PROTEOLYTIC SUBUNIT-LIKE-RELATED"/>
    <property type="match status" value="1"/>
</dbReference>
<reference evidence="5 6" key="1">
    <citation type="submission" date="2022-10" db="EMBL/GenBank/DDBJ databases">
        <title>Draft genome sequence of Streptomyces sp. YSPA8.</title>
        <authorList>
            <person name="Moriuchi R."/>
            <person name="Dohra H."/>
            <person name="Yamamura H."/>
            <person name="Kodani S."/>
        </authorList>
    </citation>
    <scope>NUCLEOTIDE SEQUENCE [LARGE SCALE GENOMIC DNA]</scope>
    <source>
        <strain evidence="5 6">YSPA8</strain>
    </source>
</reference>
<dbReference type="PRINTS" id="PR00127">
    <property type="entry name" value="CLPPROTEASEP"/>
</dbReference>
<feature type="region of interest" description="Disordered" evidence="4">
    <location>
        <begin position="1"/>
        <end position="31"/>
    </location>
</feature>
<comment type="caution">
    <text evidence="2">Lacks conserved residue(s) required for the propagation of feature annotation.</text>
</comment>
<evidence type="ECO:0000256" key="4">
    <source>
        <dbReference type="SAM" id="MobiDB-lite"/>
    </source>
</evidence>
<comment type="catalytic activity">
    <reaction evidence="2">
        <text>Hydrolysis of proteins to small peptides in the presence of ATP and magnesium. alpha-casein is the usual test substrate. In the absence of ATP, only oligopeptides shorter than five residues are hydrolyzed (such as succinyl-Leu-Tyr-|-NHMec, and Leu-Tyr-Leu-|-Tyr-Trp, in which cleavage of the -Tyr-|-Leu- and -Tyr-|-Trp bonds also occurs).</text>
        <dbReference type="EC" id="3.4.21.92"/>
    </reaction>
</comment>
<name>A0ABQ5NZ78_9ACTN</name>
<dbReference type="InterPro" id="IPR023562">
    <property type="entry name" value="ClpP/TepA"/>
</dbReference>
<dbReference type="CDD" id="cd07017">
    <property type="entry name" value="S14_ClpP_2"/>
    <property type="match status" value="1"/>
</dbReference>
<gene>
    <name evidence="2" type="primary">clpP</name>
    <name evidence="5" type="ORF">SYYSPA8_15230</name>
</gene>
<keyword evidence="6" id="KW-1185">Reference proteome</keyword>
<comment type="subcellular location">
    <subcellularLocation>
        <location evidence="2">Cytoplasm</location>
    </subcellularLocation>
</comment>
<proteinExistence type="inferred from homology"/>
<dbReference type="Gene3D" id="3.90.226.10">
    <property type="entry name" value="2-enoyl-CoA Hydratase, Chain A, domain 1"/>
    <property type="match status" value="1"/>
</dbReference>
<dbReference type="RefSeq" id="WP_323447708.1">
    <property type="nucleotide sequence ID" value="NZ_BSBI01000005.1"/>
</dbReference>
<dbReference type="EMBL" id="BSBI01000005">
    <property type="protein sequence ID" value="GLF95665.1"/>
    <property type="molecule type" value="Genomic_DNA"/>
</dbReference>
<evidence type="ECO:0000313" key="5">
    <source>
        <dbReference type="EMBL" id="GLF95665.1"/>
    </source>
</evidence>
<dbReference type="InterPro" id="IPR001907">
    <property type="entry name" value="ClpP"/>
</dbReference>
<dbReference type="SUPFAM" id="SSF52096">
    <property type="entry name" value="ClpP/crotonase"/>
    <property type="match status" value="1"/>
</dbReference>
<dbReference type="GO" id="GO:0008233">
    <property type="term" value="F:peptidase activity"/>
    <property type="evidence" value="ECO:0007669"/>
    <property type="project" value="UniProtKB-KW"/>
</dbReference>
<comment type="function">
    <text evidence="2">Cleaves peptides in various proteins in a process that requires ATP hydrolysis. Has a chymotrypsin-like activity. Plays a major role in the degradation of misfolded proteins.</text>
</comment>
<sequence>MTRPGTARPRPPAAHRPPPEFTERTPYGTRTFDPRSRLMDERIVLLGTAVDDAAAGDVIAQLLCLEYTDPDRAVALYVNSPGGSTAAVLAVHDTLRAIHCPVETACIGQAGGATALLIAAGTRGRRLALPGARIALREPALEEPAEGSPGDLAIHAAELLRQRAQLSALLALHTGQEERRIAADLERTLFLTAAEAREYGVVDEVVGRRGAGQAQ</sequence>
<comment type="subunit">
    <text evidence="2">Fourteen ClpP subunits assemble into 2 heptameric rings which stack back to back to give a disk-like structure with a central cavity, resembling the structure of eukaryotic proteasomes.</text>
</comment>
<evidence type="ECO:0000256" key="2">
    <source>
        <dbReference type="HAMAP-Rule" id="MF_00444"/>
    </source>
</evidence>
<dbReference type="InterPro" id="IPR029045">
    <property type="entry name" value="ClpP/crotonase-like_dom_sf"/>
</dbReference>
<keyword evidence="2" id="KW-0963">Cytoplasm</keyword>
<dbReference type="GO" id="GO:0006508">
    <property type="term" value="P:proteolysis"/>
    <property type="evidence" value="ECO:0007669"/>
    <property type="project" value="UniProtKB-KW"/>
</dbReference>
<evidence type="ECO:0000313" key="6">
    <source>
        <dbReference type="Proteomes" id="UP001291653"/>
    </source>
</evidence>
<evidence type="ECO:0000256" key="3">
    <source>
        <dbReference type="RuleBase" id="RU003567"/>
    </source>
</evidence>
<dbReference type="EC" id="3.4.21.92" evidence="2"/>
<keyword evidence="2" id="KW-0720">Serine protease</keyword>
<comment type="similarity">
    <text evidence="1 2 3">Belongs to the peptidase S14 family.</text>
</comment>
<keyword evidence="2" id="KW-0378">Hydrolase</keyword>
<evidence type="ECO:0000256" key="1">
    <source>
        <dbReference type="ARBA" id="ARBA00007039"/>
    </source>
</evidence>
<protein>
    <recommendedName>
        <fullName evidence="2 3">ATP-dependent Clp protease proteolytic subunit</fullName>
        <ecNumber evidence="2">3.4.21.92</ecNumber>
    </recommendedName>
    <alternativeName>
        <fullName evidence="2">Endopeptidase Clp</fullName>
    </alternativeName>
</protein>
<dbReference type="PANTHER" id="PTHR10381">
    <property type="entry name" value="ATP-DEPENDENT CLP PROTEASE PROTEOLYTIC SUBUNIT"/>
    <property type="match status" value="1"/>
</dbReference>
<accession>A0ABQ5NZ78</accession>
<keyword evidence="2 5" id="KW-0645">Protease</keyword>
<dbReference type="Proteomes" id="UP001291653">
    <property type="component" value="Unassembled WGS sequence"/>
</dbReference>